<evidence type="ECO:0000256" key="6">
    <source>
        <dbReference type="ARBA" id="ARBA00022692"/>
    </source>
</evidence>
<gene>
    <name evidence="12" type="ORF">J2Y00_001747</name>
</gene>
<dbReference type="InterPro" id="IPR003004">
    <property type="entry name" value="GspF/PilC"/>
</dbReference>
<dbReference type="Pfam" id="PF00482">
    <property type="entry name" value="T2SSF"/>
    <property type="match status" value="2"/>
</dbReference>
<dbReference type="Gene3D" id="1.20.81.30">
    <property type="entry name" value="Type II secretion system (T2SS), domain F"/>
    <property type="match status" value="2"/>
</dbReference>
<dbReference type="PRINTS" id="PR00812">
    <property type="entry name" value="BCTERIALGSPF"/>
</dbReference>
<dbReference type="FunFam" id="1.20.81.30:FF:000001">
    <property type="entry name" value="Type II secretion system protein F"/>
    <property type="match status" value="2"/>
</dbReference>
<dbReference type="InterPro" id="IPR042094">
    <property type="entry name" value="T2SS_GspF_sf"/>
</dbReference>
<evidence type="ECO:0000256" key="10">
    <source>
        <dbReference type="SAM" id="Phobius"/>
    </source>
</evidence>
<keyword evidence="3 9" id="KW-0813">Transport</keyword>
<protein>
    <submittedName>
        <fullName evidence="12">Type IV pilus assembly protein PilC</fullName>
    </submittedName>
</protein>
<keyword evidence="8 10" id="KW-0472">Membrane</keyword>
<dbReference type="EMBL" id="JAVDQK010000004">
    <property type="protein sequence ID" value="MDR6218184.1"/>
    <property type="molecule type" value="Genomic_DNA"/>
</dbReference>
<evidence type="ECO:0000313" key="12">
    <source>
        <dbReference type="EMBL" id="MDR6218184.1"/>
    </source>
</evidence>
<keyword evidence="6 9" id="KW-0812">Transmembrane</keyword>
<dbReference type="RefSeq" id="WP_309854335.1">
    <property type="nucleotide sequence ID" value="NZ_JAVDQJ010000004.1"/>
</dbReference>
<reference evidence="12" key="1">
    <citation type="submission" date="2023-07" db="EMBL/GenBank/DDBJ databases">
        <title>Sorghum-associated microbial communities from plants grown in Nebraska, USA.</title>
        <authorList>
            <person name="Schachtman D."/>
        </authorList>
    </citation>
    <scope>NUCLEOTIDE SEQUENCE</scope>
    <source>
        <strain evidence="12">BE330</strain>
    </source>
</reference>
<comment type="similarity">
    <text evidence="2 9">Belongs to the GSP F family.</text>
</comment>
<proteinExistence type="inferred from homology"/>
<keyword evidence="7 10" id="KW-1133">Transmembrane helix</keyword>
<keyword evidence="5" id="KW-0997">Cell inner membrane</keyword>
<dbReference type="AlphaFoldDB" id="A0AAE3XCL4"/>
<feature type="domain" description="Type II secretion system protein GspF" evidence="11">
    <location>
        <begin position="268"/>
        <end position="389"/>
    </location>
</feature>
<dbReference type="InterPro" id="IPR018076">
    <property type="entry name" value="T2SS_GspF_dom"/>
</dbReference>
<dbReference type="GO" id="GO:0005886">
    <property type="term" value="C:plasma membrane"/>
    <property type="evidence" value="ECO:0007669"/>
    <property type="project" value="UniProtKB-SubCell"/>
</dbReference>
<evidence type="ECO:0000256" key="3">
    <source>
        <dbReference type="ARBA" id="ARBA00022448"/>
    </source>
</evidence>
<feature type="transmembrane region" description="Helical" evidence="10">
    <location>
        <begin position="213"/>
        <end position="232"/>
    </location>
</feature>
<dbReference type="GO" id="GO:0009306">
    <property type="term" value="P:protein secretion"/>
    <property type="evidence" value="ECO:0007669"/>
    <property type="project" value="InterPro"/>
</dbReference>
<keyword evidence="4" id="KW-1003">Cell membrane</keyword>
<evidence type="ECO:0000256" key="1">
    <source>
        <dbReference type="ARBA" id="ARBA00004429"/>
    </source>
</evidence>
<dbReference type="PANTHER" id="PTHR30012">
    <property type="entry name" value="GENERAL SECRETION PATHWAY PROTEIN"/>
    <property type="match status" value="1"/>
</dbReference>
<organism evidence="12 13">
    <name type="scientific">Deinococcus soli</name>
    <name type="common">ex Cha et al. 2016</name>
    <dbReference type="NCBI Taxonomy" id="1309411"/>
    <lineage>
        <taxon>Bacteria</taxon>
        <taxon>Thermotogati</taxon>
        <taxon>Deinococcota</taxon>
        <taxon>Deinococci</taxon>
        <taxon>Deinococcales</taxon>
        <taxon>Deinococcaceae</taxon>
        <taxon>Deinococcus</taxon>
    </lineage>
</organism>
<evidence type="ECO:0000259" key="11">
    <source>
        <dbReference type="Pfam" id="PF00482"/>
    </source>
</evidence>
<evidence type="ECO:0000256" key="8">
    <source>
        <dbReference type="ARBA" id="ARBA00023136"/>
    </source>
</evidence>
<evidence type="ECO:0000256" key="4">
    <source>
        <dbReference type="ARBA" id="ARBA00022475"/>
    </source>
</evidence>
<feature type="transmembrane region" description="Helical" evidence="10">
    <location>
        <begin position="370"/>
        <end position="394"/>
    </location>
</feature>
<evidence type="ECO:0000313" key="13">
    <source>
        <dbReference type="Proteomes" id="UP001185331"/>
    </source>
</evidence>
<evidence type="ECO:0000256" key="9">
    <source>
        <dbReference type="RuleBase" id="RU003923"/>
    </source>
</evidence>
<dbReference type="Proteomes" id="UP001185331">
    <property type="component" value="Unassembled WGS sequence"/>
</dbReference>
<dbReference type="PANTHER" id="PTHR30012:SF0">
    <property type="entry name" value="TYPE II SECRETION SYSTEM PROTEIN F-RELATED"/>
    <property type="match status" value="1"/>
</dbReference>
<evidence type="ECO:0000256" key="7">
    <source>
        <dbReference type="ARBA" id="ARBA00022989"/>
    </source>
</evidence>
<feature type="domain" description="Type II secretion system protein GspF" evidence="11">
    <location>
        <begin position="65"/>
        <end position="187"/>
    </location>
</feature>
<accession>A0AAE3XCL4</accession>
<comment type="caution">
    <text evidence="12">The sequence shown here is derived from an EMBL/GenBank/DDBJ whole genome shotgun (WGS) entry which is preliminary data.</text>
</comment>
<dbReference type="PROSITE" id="PS00874">
    <property type="entry name" value="T2SP_F"/>
    <property type="match status" value="1"/>
</dbReference>
<evidence type="ECO:0000256" key="2">
    <source>
        <dbReference type="ARBA" id="ARBA00005745"/>
    </source>
</evidence>
<comment type="subcellular location">
    <subcellularLocation>
        <location evidence="1">Cell inner membrane</location>
        <topology evidence="1">Multi-pass membrane protein</topology>
    </subcellularLocation>
    <subcellularLocation>
        <location evidence="9">Cell membrane</location>
        <topology evidence="9">Multi-pass membrane protein</topology>
    </subcellularLocation>
</comment>
<dbReference type="InterPro" id="IPR001992">
    <property type="entry name" value="T2SS_GspF/T4SS_PilC_CS"/>
</dbReference>
<evidence type="ECO:0000256" key="5">
    <source>
        <dbReference type="ARBA" id="ARBA00022519"/>
    </source>
</evidence>
<sequence>MFQYKVRDTNNRLIASQVEAETINAVREMMRRKGFTVVEITEIKAKQGGLAFLEKKPTVKDVALFARQLSTLISSGVPLVQALTVMSRQIENPKFSRVVNKIRNEVQSGTALSDALVEHKVFGRLFVNLVRAGEVSGNLDLVLNRLSGFLEKDLALRGKLKSSMTYPTIVIVFAFGITYFLLTTIVPQFGGIISQLGGEMPVLIKILMSVSEFLKTKTWMFLIFGAVFTAAYKQAYKTPNGRRAIDTFKLRMPVMGPIVSKGGIATYARTLSLLMASGVQIIESLEITKTTMTNSVLEDAIENSRRAVMIGENMSDALAATKIFPPMTTQMMSIGEETGNIDGMLDKIADYFEREVDEAIDGMTAAIEPILIMVLGSIVGLIVAGMFMPMFAIIGQLSS</sequence>
<feature type="transmembrane region" description="Helical" evidence="10">
    <location>
        <begin position="169"/>
        <end position="193"/>
    </location>
</feature>
<name>A0AAE3XCL4_9DEIO</name>